<accession>A0A0C7Q681</accession>
<organism evidence="1 2">
    <name type="scientific">Paraclostridium sordellii</name>
    <name type="common">Clostridium sordellii</name>
    <dbReference type="NCBI Taxonomy" id="1505"/>
    <lineage>
        <taxon>Bacteria</taxon>
        <taxon>Bacillati</taxon>
        <taxon>Bacillota</taxon>
        <taxon>Clostridia</taxon>
        <taxon>Peptostreptococcales</taxon>
        <taxon>Peptostreptococcaceae</taxon>
        <taxon>Paraclostridium</taxon>
    </lineage>
</organism>
<name>A0A0C7Q681_PARSO</name>
<gene>
    <name evidence="1" type="ORF">R28058_16281</name>
</gene>
<proteinExistence type="predicted"/>
<evidence type="ECO:0000313" key="1">
    <source>
        <dbReference type="EMBL" id="CEQ03895.1"/>
    </source>
</evidence>
<sequence length="255" mass="28925">MEEKAGLINFIKKFIKKEIKSNDIDSKDENFDETESLNNNIEIQSIDIFDIKETVQEEIMQPEEPINEKIRVEDSENSDNLYIERVADNMFDIKRDIVSPCEITNNLKQAVLKIQKNLITEEQLANLGVAINLGHIDEYQVLDVAFKYTYEIDNPCGGKIPAEALLKAVVLVGSVHYSWLLYDKTTEKVVYDGTADSVTAYSIYDIVQFDDQDVRPTNVTAKFTPGPLTKLDVVNDPDLDFYLFTVNGTVDIVAI</sequence>
<evidence type="ECO:0000313" key="2">
    <source>
        <dbReference type="Proteomes" id="UP000049127"/>
    </source>
</evidence>
<protein>
    <submittedName>
        <fullName evidence="1">Uncharacterized protein</fullName>
    </submittedName>
</protein>
<dbReference type="RefSeq" id="WP_055333312.1">
    <property type="nucleotide sequence ID" value="NZ_CDNF01000003.1"/>
</dbReference>
<dbReference type="EMBL" id="CEKZ01000003">
    <property type="protein sequence ID" value="CEQ03895.1"/>
    <property type="molecule type" value="Genomic_DNA"/>
</dbReference>
<dbReference type="Proteomes" id="UP000049127">
    <property type="component" value="Unassembled WGS sequence"/>
</dbReference>
<dbReference type="AlphaFoldDB" id="A0A0C7Q681"/>
<reference evidence="1 2" key="1">
    <citation type="submission" date="2015-01" db="EMBL/GenBank/DDBJ databases">
        <authorList>
            <person name="Aslett A.Martin."/>
            <person name="De Silva Nishadi"/>
        </authorList>
    </citation>
    <scope>NUCLEOTIDE SEQUENCE [LARGE SCALE GENOMIC DNA]</scope>
    <source>
        <strain evidence="1 2">R28058</strain>
    </source>
</reference>